<organism evidence="2 3">
    <name type="scientific">Cyclospora cayetanensis</name>
    <dbReference type="NCBI Taxonomy" id="88456"/>
    <lineage>
        <taxon>Eukaryota</taxon>
        <taxon>Sar</taxon>
        <taxon>Alveolata</taxon>
        <taxon>Apicomplexa</taxon>
        <taxon>Conoidasida</taxon>
        <taxon>Coccidia</taxon>
        <taxon>Eucoccidiorida</taxon>
        <taxon>Eimeriorina</taxon>
        <taxon>Eimeriidae</taxon>
        <taxon>Cyclospora</taxon>
    </lineage>
</organism>
<dbReference type="InterPro" id="IPR027417">
    <property type="entry name" value="P-loop_NTPase"/>
</dbReference>
<dbReference type="PROSITE" id="PS51192">
    <property type="entry name" value="HELICASE_ATP_BIND_1"/>
    <property type="match status" value="1"/>
</dbReference>
<dbReference type="InterPro" id="IPR014001">
    <property type="entry name" value="Helicase_ATP-bd"/>
</dbReference>
<evidence type="ECO:0000313" key="3">
    <source>
        <dbReference type="Proteomes" id="UP000095192"/>
    </source>
</evidence>
<keyword evidence="3" id="KW-1185">Reference proteome</keyword>
<accession>A0A1D3D016</accession>
<evidence type="ECO:0000259" key="1">
    <source>
        <dbReference type="PROSITE" id="PS51192"/>
    </source>
</evidence>
<dbReference type="PANTHER" id="PTHR10799">
    <property type="entry name" value="SNF2/RAD54 HELICASE FAMILY"/>
    <property type="match status" value="1"/>
</dbReference>
<dbReference type="VEuPathDB" id="ToxoDB:LOC34619104"/>
<dbReference type="Pfam" id="PF00176">
    <property type="entry name" value="SNF2-rel_dom"/>
    <property type="match status" value="1"/>
</dbReference>
<sequence>MPLRDGITLKPHQEEGVDWLLRSFLTGGAILADEMGLGKTIQTLCFLSYLSAMKVDGPHLIVVPLSTVGNWLHEIHRFTPSLTHIKICGSRNERQHAMQDRLAAKGLYDLYVTTYETVKSEEEFFVEQIPHWQCIVLDEAHRIKNASGAIRHSLDRVQGNMRLLLTGTPLQNNAQELFTLINFLMPDVFRDSLVIEQAFAQNAKTAAAKSGAKPARSRSKAAALADMDVDTMFKQEDLNKIRQLLDRVMLRRLKEQAIALPRKVFHDIWLPISDLTARWYRRLLEIKSLQEEARSNSARVNFRKMLGLVIKMRILWPIVSLFSWQKAVPPDVDQAGDTSRGIEMLWR</sequence>
<dbReference type="VEuPathDB" id="ToxoDB:cyc_08498"/>
<dbReference type="Proteomes" id="UP000095192">
    <property type="component" value="Unassembled WGS sequence"/>
</dbReference>
<dbReference type="InterPro" id="IPR038718">
    <property type="entry name" value="SNF2-like_sf"/>
</dbReference>
<dbReference type="InParanoid" id="A0A1D3D016"/>
<dbReference type="AlphaFoldDB" id="A0A1D3D016"/>
<dbReference type="InterPro" id="IPR000330">
    <property type="entry name" value="SNF2_N"/>
</dbReference>
<reference evidence="2 3" key="1">
    <citation type="journal article" date="2016" name="BMC Genomics">
        <title>Comparative genomics reveals Cyclospora cayetanensis possesses coccidia-like metabolism and invasion components but unique surface antigens.</title>
        <authorList>
            <person name="Liu S."/>
            <person name="Wang L."/>
            <person name="Zheng H."/>
            <person name="Xu Z."/>
            <person name="Roellig D.M."/>
            <person name="Li N."/>
            <person name="Frace M.A."/>
            <person name="Tang K."/>
            <person name="Arrowood M.J."/>
            <person name="Moss D.M."/>
            <person name="Zhang L."/>
            <person name="Feng Y."/>
            <person name="Xiao L."/>
        </authorList>
    </citation>
    <scope>NUCLEOTIDE SEQUENCE [LARGE SCALE GENOMIC DNA]</scope>
    <source>
        <strain evidence="2 3">CHN_HEN01</strain>
    </source>
</reference>
<dbReference type="Gene3D" id="3.40.50.10810">
    <property type="entry name" value="Tandem AAA-ATPase domain"/>
    <property type="match status" value="1"/>
</dbReference>
<protein>
    <submittedName>
        <fullName evidence="2">Snf2 family N-terminal domain-containing protein</fullName>
    </submittedName>
</protein>
<dbReference type="SUPFAM" id="SSF52540">
    <property type="entry name" value="P-loop containing nucleoside triphosphate hydrolases"/>
    <property type="match status" value="1"/>
</dbReference>
<proteinExistence type="predicted"/>
<dbReference type="EMBL" id="JROU02001322">
    <property type="protein sequence ID" value="OEH76793.1"/>
    <property type="molecule type" value="Genomic_DNA"/>
</dbReference>
<dbReference type="CDD" id="cd17919">
    <property type="entry name" value="DEXHc_Snf"/>
    <property type="match status" value="1"/>
</dbReference>
<dbReference type="GO" id="GO:0005524">
    <property type="term" value="F:ATP binding"/>
    <property type="evidence" value="ECO:0007669"/>
    <property type="project" value="InterPro"/>
</dbReference>
<feature type="domain" description="Helicase ATP-binding" evidence="1">
    <location>
        <begin position="20"/>
        <end position="187"/>
    </location>
</feature>
<comment type="caution">
    <text evidence="2">The sequence shown here is derived from an EMBL/GenBank/DDBJ whole genome shotgun (WGS) entry which is preliminary data.</text>
</comment>
<name>A0A1D3D016_9EIME</name>
<evidence type="ECO:0000313" key="2">
    <source>
        <dbReference type="EMBL" id="OEH76793.1"/>
    </source>
</evidence>
<gene>
    <name evidence="2" type="ORF">cyc_08498</name>
</gene>
<dbReference type="SMART" id="SM00487">
    <property type="entry name" value="DEXDc"/>
    <property type="match status" value="1"/>
</dbReference>